<dbReference type="PIRSF" id="PIRSF028757">
    <property type="entry name" value="LD-carboxypeptidase"/>
    <property type="match status" value="1"/>
</dbReference>
<evidence type="ECO:0000256" key="5">
    <source>
        <dbReference type="ARBA" id="ARBA00022825"/>
    </source>
</evidence>
<dbReference type="EMBL" id="DVOD01000035">
    <property type="protein sequence ID" value="HIU92492.1"/>
    <property type="molecule type" value="Genomic_DNA"/>
</dbReference>
<keyword evidence="2" id="KW-0121">Carboxypeptidase</keyword>
<dbReference type="Pfam" id="PF02016">
    <property type="entry name" value="Peptidase_S66"/>
    <property type="match status" value="1"/>
</dbReference>
<comment type="caution">
    <text evidence="9">The sequence shown here is derived from an EMBL/GenBank/DDBJ whole genome shotgun (WGS) entry which is preliminary data.</text>
</comment>
<feature type="domain" description="LD-carboxypeptidase N-terminal" evidence="7">
    <location>
        <begin position="15"/>
        <end position="131"/>
    </location>
</feature>
<evidence type="ECO:0000313" key="9">
    <source>
        <dbReference type="EMBL" id="HIU92492.1"/>
    </source>
</evidence>
<dbReference type="GO" id="GO:0006508">
    <property type="term" value="P:proteolysis"/>
    <property type="evidence" value="ECO:0007669"/>
    <property type="project" value="UniProtKB-KW"/>
</dbReference>
<comment type="similarity">
    <text evidence="1">Belongs to the peptidase S66 family.</text>
</comment>
<dbReference type="Gene3D" id="3.50.30.60">
    <property type="entry name" value="LD-carboxypeptidase A C-terminal domain-like"/>
    <property type="match status" value="1"/>
</dbReference>
<keyword evidence="4" id="KW-0378">Hydrolase</keyword>
<dbReference type="CDD" id="cd07025">
    <property type="entry name" value="Peptidase_S66"/>
    <property type="match status" value="1"/>
</dbReference>
<dbReference type="PANTHER" id="PTHR30237">
    <property type="entry name" value="MURAMOYLTETRAPEPTIDE CARBOXYPEPTIDASE"/>
    <property type="match status" value="1"/>
</dbReference>
<dbReference type="InterPro" id="IPR040921">
    <property type="entry name" value="Peptidase_S66C"/>
</dbReference>
<evidence type="ECO:0000256" key="6">
    <source>
        <dbReference type="PIRSR" id="PIRSR028757-1"/>
    </source>
</evidence>
<reference evidence="9" key="2">
    <citation type="journal article" date="2021" name="PeerJ">
        <title>Extensive microbial diversity within the chicken gut microbiome revealed by metagenomics and culture.</title>
        <authorList>
            <person name="Gilroy R."/>
            <person name="Ravi A."/>
            <person name="Getino M."/>
            <person name="Pursley I."/>
            <person name="Horton D.L."/>
            <person name="Alikhan N.F."/>
            <person name="Baker D."/>
            <person name="Gharbi K."/>
            <person name="Hall N."/>
            <person name="Watson M."/>
            <person name="Adriaenssens E.M."/>
            <person name="Foster-Nyarko E."/>
            <person name="Jarju S."/>
            <person name="Secka A."/>
            <person name="Antonio M."/>
            <person name="Oren A."/>
            <person name="Chaudhuri R.R."/>
            <person name="La Ragione R."/>
            <person name="Hildebrand F."/>
            <person name="Pallen M.J."/>
        </authorList>
    </citation>
    <scope>NUCLEOTIDE SEQUENCE</scope>
    <source>
        <strain evidence="9">CHK154-7741</strain>
    </source>
</reference>
<name>A0A9D1MZT9_9CLOT</name>
<evidence type="ECO:0000256" key="2">
    <source>
        <dbReference type="ARBA" id="ARBA00022645"/>
    </source>
</evidence>
<proteinExistence type="inferred from homology"/>
<keyword evidence="5" id="KW-0720">Serine protease</keyword>
<sequence>MTTILPEKIKKGATIGFLAVSGDIKDYAKLEQAKVEFEKRGFNVVISQTAVTRKRYLCADDITRANALNEFFKNPEIDAIIACRGGYGAIRILDKIDYEAIKQNPKFFGGYSDITALQLMIYKKTGLVTYNSPMAYSDFGCETTQYTIQSFFDVLTNGINELSIDCPHVFFNGASSGVLWGGNLSTIQSLCGLDFLPDKKFIFVAEDINEPVYKIDKMFTQLLNIPAFKNNLSAVVLGDFSGIDNERYFDEYFTELAQELKIPFTGGLKFGHEKDKLTFPIGVNAIVDTNLGKIFIK</sequence>
<feature type="active site" description="Nucleophile" evidence="6">
    <location>
        <position position="112"/>
    </location>
</feature>
<evidence type="ECO:0000256" key="4">
    <source>
        <dbReference type="ARBA" id="ARBA00022801"/>
    </source>
</evidence>
<evidence type="ECO:0000313" key="10">
    <source>
        <dbReference type="Proteomes" id="UP000886748"/>
    </source>
</evidence>
<dbReference type="InterPro" id="IPR027461">
    <property type="entry name" value="Carboxypeptidase_A_C_sf"/>
</dbReference>
<organism evidence="9 10">
    <name type="scientific">Candidatus Limenecus avicola</name>
    <dbReference type="NCBI Taxonomy" id="2840847"/>
    <lineage>
        <taxon>Bacteria</taxon>
        <taxon>Bacillati</taxon>
        <taxon>Bacillota</taxon>
        <taxon>Clostridia</taxon>
        <taxon>Eubacteriales</taxon>
        <taxon>Clostridiaceae</taxon>
        <taxon>Clostridiaceae incertae sedis</taxon>
        <taxon>Candidatus Limenecus</taxon>
    </lineage>
</organism>
<dbReference type="InterPro" id="IPR040449">
    <property type="entry name" value="Peptidase_S66_N"/>
</dbReference>
<dbReference type="SUPFAM" id="SSF52317">
    <property type="entry name" value="Class I glutamine amidotransferase-like"/>
    <property type="match status" value="1"/>
</dbReference>
<feature type="domain" description="LD-carboxypeptidase C-terminal" evidence="8">
    <location>
        <begin position="176"/>
        <end position="285"/>
    </location>
</feature>
<evidence type="ECO:0000259" key="8">
    <source>
        <dbReference type="Pfam" id="PF17676"/>
    </source>
</evidence>
<dbReference type="PANTHER" id="PTHR30237:SF2">
    <property type="entry name" value="MUREIN TETRAPEPTIDE CARBOXYPEPTIDASE"/>
    <property type="match status" value="1"/>
</dbReference>
<dbReference type="GO" id="GO:0008236">
    <property type="term" value="F:serine-type peptidase activity"/>
    <property type="evidence" value="ECO:0007669"/>
    <property type="project" value="UniProtKB-KW"/>
</dbReference>
<protein>
    <submittedName>
        <fullName evidence="9">LD-carboxypeptidase</fullName>
    </submittedName>
</protein>
<feature type="active site" description="Charge relay system" evidence="6">
    <location>
        <position position="272"/>
    </location>
</feature>
<dbReference type="SUPFAM" id="SSF141986">
    <property type="entry name" value="LD-carboxypeptidase A C-terminal domain-like"/>
    <property type="match status" value="1"/>
</dbReference>
<evidence type="ECO:0000256" key="1">
    <source>
        <dbReference type="ARBA" id="ARBA00010233"/>
    </source>
</evidence>
<reference evidence="9" key="1">
    <citation type="submission" date="2020-10" db="EMBL/GenBank/DDBJ databases">
        <authorList>
            <person name="Gilroy R."/>
        </authorList>
    </citation>
    <scope>NUCLEOTIDE SEQUENCE</scope>
    <source>
        <strain evidence="9">CHK154-7741</strain>
    </source>
</reference>
<keyword evidence="3" id="KW-0645">Protease</keyword>
<dbReference type="AlphaFoldDB" id="A0A9D1MZT9"/>
<feature type="active site" description="Charge relay system" evidence="6">
    <location>
        <position position="206"/>
    </location>
</feature>
<gene>
    <name evidence="9" type="ORF">IAD26_05090</name>
</gene>
<evidence type="ECO:0000256" key="3">
    <source>
        <dbReference type="ARBA" id="ARBA00022670"/>
    </source>
</evidence>
<dbReference type="Pfam" id="PF17676">
    <property type="entry name" value="Peptidase_S66C"/>
    <property type="match status" value="1"/>
</dbReference>
<dbReference type="InterPro" id="IPR003507">
    <property type="entry name" value="S66_fam"/>
</dbReference>
<evidence type="ECO:0000259" key="7">
    <source>
        <dbReference type="Pfam" id="PF02016"/>
    </source>
</evidence>
<dbReference type="InterPro" id="IPR027478">
    <property type="entry name" value="LdcA_N"/>
</dbReference>
<dbReference type="GO" id="GO:0004180">
    <property type="term" value="F:carboxypeptidase activity"/>
    <property type="evidence" value="ECO:0007669"/>
    <property type="project" value="UniProtKB-KW"/>
</dbReference>
<accession>A0A9D1MZT9</accession>
<dbReference type="Gene3D" id="3.40.50.10740">
    <property type="entry name" value="Class I glutamine amidotransferase-like"/>
    <property type="match status" value="1"/>
</dbReference>
<dbReference type="InterPro" id="IPR029062">
    <property type="entry name" value="Class_I_gatase-like"/>
</dbReference>
<dbReference type="Proteomes" id="UP000886748">
    <property type="component" value="Unassembled WGS sequence"/>
</dbReference>